<dbReference type="AlphaFoldDB" id="A0AAD7T5A1"/>
<sequence length="110" mass="11990">MSCSSPGRNPRNTGRERRVTSFFVFVFWRVCGENLLCSMSSICVTVEWNCGLSGTEATRRLLGPTPPTATVRPGTAAACYWLRTEGNAHRLISTCRVGQAHPGPTQVTVC</sequence>
<protein>
    <submittedName>
        <fullName evidence="1">Uncharacterized protein</fullName>
    </submittedName>
</protein>
<keyword evidence="2" id="KW-1185">Reference proteome</keyword>
<dbReference type="EMBL" id="JAINUG010000012">
    <property type="protein sequence ID" value="KAJ8414694.1"/>
    <property type="molecule type" value="Genomic_DNA"/>
</dbReference>
<organism evidence="1 2">
    <name type="scientific">Aldrovandia affinis</name>
    <dbReference type="NCBI Taxonomy" id="143900"/>
    <lineage>
        <taxon>Eukaryota</taxon>
        <taxon>Metazoa</taxon>
        <taxon>Chordata</taxon>
        <taxon>Craniata</taxon>
        <taxon>Vertebrata</taxon>
        <taxon>Euteleostomi</taxon>
        <taxon>Actinopterygii</taxon>
        <taxon>Neopterygii</taxon>
        <taxon>Teleostei</taxon>
        <taxon>Notacanthiformes</taxon>
        <taxon>Halosauridae</taxon>
        <taxon>Aldrovandia</taxon>
    </lineage>
</organism>
<dbReference type="Proteomes" id="UP001221898">
    <property type="component" value="Unassembled WGS sequence"/>
</dbReference>
<name>A0AAD7T5A1_9TELE</name>
<reference evidence="1" key="1">
    <citation type="journal article" date="2023" name="Science">
        <title>Genome structures resolve the early diversification of teleost fishes.</title>
        <authorList>
            <person name="Parey E."/>
            <person name="Louis A."/>
            <person name="Montfort J."/>
            <person name="Bouchez O."/>
            <person name="Roques C."/>
            <person name="Iampietro C."/>
            <person name="Lluch J."/>
            <person name="Castinel A."/>
            <person name="Donnadieu C."/>
            <person name="Desvignes T."/>
            <person name="Floi Bucao C."/>
            <person name="Jouanno E."/>
            <person name="Wen M."/>
            <person name="Mejri S."/>
            <person name="Dirks R."/>
            <person name="Jansen H."/>
            <person name="Henkel C."/>
            <person name="Chen W.J."/>
            <person name="Zahm M."/>
            <person name="Cabau C."/>
            <person name="Klopp C."/>
            <person name="Thompson A.W."/>
            <person name="Robinson-Rechavi M."/>
            <person name="Braasch I."/>
            <person name="Lecointre G."/>
            <person name="Bobe J."/>
            <person name="Postlethwait J.H."/>
            <person name="Berthelot C."/>
            <person name="Roest Crollius H."/>
            <person name="Guiguen Y."/>
        </authorList>
    </citation>
    <scope>NUCLEOTIDE SEQUENCE</scope>
    <source>
        <strain evidence="1">NC1722</strain>
    </source>
</reference>
<proteinExistence type="predicted"/>
<comment type="caution">
    <text evidence="1">The sequence shown here is derived from an EMBL/GenBank/DDBJ whole genome shotgun (WGS) entry which is preliminary data.</text>
</comment>
<evidence type="ECO:0000313" key="1">
    <source>
        <dbReference type="EMBL" id="KAJ8414694.1"/>
    </source>
</evidence>
<accession>A0AAD7T5A1</accession>
<gene>
    <name evidence="1" type="ORF">AAFF_G00038960</name>
</gene>
<evidence type="ECO:0000313" key="2">
    <source>
        <dbReference type="Proteomes" id="UP001221898"/>
    </source>
</evidence>